<feature type="compositionally biased region" description="Low complexity" evidence="5">
    <location>
        <begin position="25"/>
        <end position="34"/>
    </location>
</feature>
<dbReference type="CDD" id="cd16514">
    <property type="entry name" value="RING-HC_LONFs_rpt2"/>
    <property type="match status" value="1"/>
</dbReference>
<keyword evidence="6" id="KW-0812">Transmembrane</keyword>
<keyword evidence="6" id="KW-1133">Transmembrane helix</keyword>
<proteinExistence type="predicted"/>
<dbReference type="EMBL" id="MOOB01000039">
    <property type="protein sequence ID" value="OQE81718.1"/>
    <property type="molecule type" value="Genomic_DNA"/>
</dbReference>
<dbReference type="Pfam" id="PF13923">
    <property type="entry name" value="zf-C3HC4_2"/>
    <property type="match status" value="1"/>
</dbReference>
<evidence type="ECO:0000256" key="5">
    <source>
        <dbReference type="SAM" id="MobiDB-lite"/>
    </source>
</evidence>
<dbReference type="PROSITE" id="PS00518">
    <property type="entry name" value="ZF_RING_1"/>
    <property type="match status" value="1"/>
</dbReference>
<protein>
    <recommendedName>
        <fullName evidence="11">RING-type domain-containing protein</fullName>
    </recommendedName>
</protein>
<dbReference type="PROSITE" id="PS50089">
    <property type="entry name" value="ZF_RING_2"/>
    <property type="match status" value="1"/>
</dbReference>
<keyword evidence="3" id="KW-0862">Zinc</keyword>
<dbReference type="InterPro" id="IPR046336">
    <property type="entry name" value="Lon_prtase_N_sf"/>
</dbReference>
<evidence type="ECO:0000256" key="6">
    <source>
        <dbReference type="SAM" id="Phobius"/>
    </source>
</evidence>
<dbReference type="Gene3D" id="1.20.58.1480">
    <property type="match status" value="1"/>
</dbReference>
<keyword evidence="2 4" id="KW-0863">Zinc-finger</keyword>
<keyword evidence="6" id="KW-0472">Membrane</keyword>
<dbReference type="InterPro" id="IPR001841">
    <property type="entry name" value="Znf_RING"/>
</dbReference>
<evidence type="ECO:0000256" key="1">
    <source>
        <dbReference type="ARBA" id="ARBA00022723"/>
    </source>
</evidence>
<evidence type="ECO:0000259" key="7">
    <source>
        <dbReference type="PROSITE" id="PS50089"/>
    </source>
</evidence>
<evidence type="ECO:0008006" key="11">
    <source>
        <dbReference type="Google" id="ProtNLM"/>
    </source>
</evidence>
<feature type="domain" description="RING-type" evidence="7">
    <location>
        <begin position="233"/>
        <end position="271"/>
    </location>
</feature>
<dbReference type="Proteomes" id="UP000191691">
    <property type="component" value="Unassembled WGS sequence"/>
</dbReference>
<keyword evidence="1" id="KW-0479">Metal-binding</keyword>
<evidence type="ECO:0000256" key="4">
    <source>
        <dbReference type="PROSITE-ProRule" id="PRU00175"/>
    </source>
</evidence>
<evidence type="ECO:0000259" key="8">
    <source>
        <dbReference type="PROSITE" id="PS51787"/>
    </source>
</evidence>
<organism evidence="9 10">
    <name type="scientific">Penicillium nalgiovense</name>
    <dbReference type="NCBI Taxonomy" id="60175"/>
    <lineage>
        <taxon>Eukaryota</taxon>
        <taxon>Fungi</taxon>
        <taxon>Dikarya</taxon>
        <taxon>Ascomycota</taxon>
        <taxon>Pezizomycotina</taxon>
        <taxon>Eurotiomycetes</taxon>
        <taxon>Eurotiomycetidae</taxon>
        <taxon>Eurotiales</taxon>
        <taxon>Aspergillaceae</taxon>
        <taxon>Penicillium</taxon>
    </lineage>
</organism>
<sequence>MEDAVEPLSLTHPTDADCIPTVMNSSKVSSSDVSSSEEHTPSDTAELPHLVIQLIQCQQCSRPLRSPLRLPCGNSVCRECLPALRPRTGITYPVAEGRDQEFTCFWKGNKACVGDHCVGDCGADVLLGKLVGLFGEILGSEANKANNVPRDWSEDDGPFLRWKTDGRNRNGSAQLRRHGWLGGIYSLTLDGRFPSDACEVTYEGSTTPAGSIDSQDLIHFQTLHDRLRAELDCQVCYSLVLDPMTTPCGHTFCRKCVARVLDHTDLCPICRRKLGMPNDLQSEPVNQTVTRLVDYLFPDQISLRRETSAQDETSPDYEKNLPLFVCTLSFPTMPTFLHVFEPRYRLMIRRVLASGNGKFGIVMYNRQRRAPPGQREDVPFVQYGTLLMIERYELLPDGRSLVVATGVSRFRILDSGMRDGYFVARTERIDDISLAEEERLESMETSTDGVNALPEENESDPPLDSMSTQQLLLLAREFISNQRRSGAPWLHPRVMLAYGPIPTDAALFPWWFASILPISEEEKYPILAATSVRERLKISAKWARQLEARDWSLSGAFTSISPNVFTSLTPFSFSISVSFGGPGLSLPGISSQIPNEPDQTREISQQEQRDDTYVSQGFVIGAFLVIFFAQVGVNFLHALRTGRRRRRFLETQFPQPLPQRGQEQDRGLNGGPGINTNATEESARDETEGRPATGNAPSVG</sequence>
<dbReference type="SMART" id="SM00464">
    <property type="entry name" value="LON"/>
    <property type="match status" value="1"/>
</dbReference>
<reference evidence="10" key="1">
    <citation type="journal article" date="2017" name="Nat. Microbiol.">
        <title>Global analysis of biosynthetic gene clusters reveals vast potential of secondary metabolite production in Penicillium species.</title>
        <authorList>
            <person name="Nielsen J.C."/>
            <person name="Grijseels S."/>
            <person name="Prigent S."/>
            <person name="Ji B."/>
            <person name="Dainat J."/>
            <person name="Nielsen K.F."/>
            <person name="Frisvad J.C."/>
            <person name="Workman M."/>
            <person name="Nielsen J."/>
        </authorList>
    </citation>
    <scope>NUCLEOTIDE SEQUENCE [LARGE SCALE GENOMIC DNA]</scope>
    <source>
        <strain evidence="10">IBT 13039</strain>
    </source>
</reference>
<evidence type="ECO:0000256" key="2">
    <source>
        <dbReference type="ARBA" id="ARBA00022771"/>
    </source>
</evidence>
<gene>
    <name evidence="9" type="ORF">PENNAL_c0039G04800</name>
</gene>
<name>A0A1V6Y2V6_PENNA</name>
<dbReference type="SUPFAM" id="SSF57850">
    <property type="entry name" value="RING/U-box"/>
    <property type="match status" value="2"/>
</dbReference>
<dbReference type="OMA" id="PWWFASV"/>
<keyword evidence="10" id="KW-1185">Reference proteome</keyword>
<dbReference type="InterPro" id="IPR017907">
    <property type="entry name" value="Znf_RING_CS"/>
</dbReference>
<dbReference type="GO" id="GO:0008270">
    <property type="term" value="F:zinc ion binding"/>
    <property type="evidence" value="ECO:0007669"/>
    <property type="project" value="UniProtKB-KW"/>
</dbReference>
<evidence type="ECO:0000313" key="9">
    <source>
        <dbReference type="EMBL" id="OQE81718.1"/>
    </source>
</evidence>
<dbReference type="SMART" id="SM00184">
    <property type="entry name" value="RING"/>
    <property type="match status" value="2"/>
</dbReference>
<dbReference type="InterPro" id="IPR003111">
    <property type="entry name" value="Lon_prtase_N"/>
</dbReference>
<dbReference type="PROSITE" id="PS51787">
    <property type="entry name" value="LON_N"/>
    <property type="match status" value="1"/>
</dbReference>
<dbReference type="GO" id="GO:0061630">
    <property type="term" value="F:ubiquitin protein ligase activity"/>
    <property type="evidence" value="ECO:0007669"/>
    <property type="project" value="TreeGrafter"/>
</dbReference>
<feature type="region of interest" description="Disordered" evidence="5">
    <location>
        <begin position="1"/>
        <end position="42"/>
    </location>
</feature>
<feature type="region of interest" description="Disordered" evidence="5">
    <location>
        <begin position="441"/>
        <end position="464"/>
    </location>
</feature>
<feature type="domain" description="Lon N-terminal" evidence="8">
    <location>
        <begin position="311"/>
        <end position="547"/>
    </location>
</feature>
<feature type="transmembrane region" description="Helical" evidence="6">
    <location>
        <begin position="618"/>
        <end position="639"/>
    </location>
</feature>
<dbReference type="Pfam" id="PF02190">
    <property type="entry name" value="LON_substr_bdg"/>
    <property type="match status" value="1"/>
</dbReference>
<dbReference type="Gene3D" id="3.30.40.10">
    <property type="entry name" value="Zinc/RING finger domain, C3HC4 (zinc finger)"/>
    <property type="match status" value="2"/>
</dbReference>
<dbReference type="SUPFAM" id="SSF88697">
    <property type="entry name" value="PUA domain-like"/>
    <property type="match status" value="1"/>
</dbReference>
<accession>A0A1V6Y2V6</accession>
<dbReference type="STRING" id="60175.A0A1V6Y2V6"/>
<feature type="region of interest" description="Disordered" evidence="5">
    <location>
        <begin position="589"/>
        <end position="608"/>
    </location>
</feature>
<dbReference type="InterPro" id="IPR015947">
    <property type="entry name" value="PUA-like_sf"/>
</dbReference>
<evidence type="ECO:0000256" key="3">
    <source>
        <dbReference type="ARBA" id="ARBA00022833"/>
    </source>
</evidence>
<comment type="caution">
    <text evidence="9">The sequence shown here is derived from an EMBL/GenBank/DDBJ whole genome shotgun (WGS) entry which is preliminary data.</text>
</comment>
<dbReference type="InterPro" id="IPR013083">
    <property type="entry name" value="Znf_RING/FYVE/PHD"/>
</dbReference>
<dbReference type="PANTHER" id="PTHR23327">
    <property type="entry name" value="RING FINGER PROTEIN 127"/>
    <property type="match status" value="1"/>
</dbReference>
<dbReference type="Gene3D" id="2.30.130.40">
    <property type="entry name" value="LON domain-like"/>
    <property type="match status" value="1"/>
</dbReference>
<evidence type="ECO:0000313" key="10">
    <source>
        <dbReference type="Proteomes" id="UP000191691"/>
    </source>
</evidence>
<dbReference type="PANTHER" id="PTHR23327:SF42">
    <property type="entry name" value="LON PEPTIDASE N-TERMINAL DOMAIN AND RING FINGER PROTEIN C14F5.10C"/>
    <property type="match status" value="1"/>
</dbReference>
<dbReference type="AlphaFoldDB" id="A0A1V6Y2V6"/>
<feature type="region of interest" description="Disordered" evidence="5">
    <location>
        <begin position="650"/>
        <end position="700"/>
    </location>
</feature>